<dbReference type="RefSeq" id="WP_114068791.1">
    <property type="nucleotide sequence ID" value="NZ_CP030850.1"/>
</dbReference>
<evidence type="ECO:0000313" key="4">
    <source>
        <dbReference type="Proteomes" id="UP000251993"/>
    </source>
</evidence>
<dbReference type="AlphaFoldDB" id="A0A344TN04"/>
<dbReference type="SMART" id="SM00450">
    <property type="entry name" value="RHOD"/>
    <property type="match status" value="1"/>
</dbReference>
<dbReference type="InterPro" id="IPR001763">
    <property type="entry name" value="Rhodanese-like_dom"/>
</dbReference>
<protein>
    <submittedName>
        <fullName evidence="3">Rhodanese-like domain-containing protein</fullName>
    </submittedName>
</protein>
<dbReference type="InterPro" id="IPR036873">
    <property type="entry name" value="Rhodanese-like_dom_sf"/>
</dbReference>
<reference evidence="3 4" key="1">
    <citation type="submission" date="2018-07" db="EMBL/GenBank/DDBJ databases">
        <title>Genome sequencing of Runella.</title>
        <authorList>
            <person name="Baek M.-G."/>
            <person name="Yi H."/>
        </authorList>
    </citation>
    <scope>NUCLEOTIDE SEQUENCE [LARGE SCALE GENOMIC DNA]</scope>
    <source>
        <strain evidence="3 4">HYN0085</strain>
    </source>
</reference>
<gene>
    <name evidence="3" type="ORF">DR864_20875</name>
</gene>
<proteinExistence type="predicted"/>
<keyword evidence="1" id="KW-0732">Signal</keyword>
<feature type="signal peptide" evidence="1">
    <location>
        <begin position="1"/>
        <end position="22"/>
    </location>
</feature>
<feature type="domain" description="Rhodanese" evidence="2">
    <location>
        <begin position="37"/>
        <end position="120"/>
    </location>
</feature>
<dbReference type="OrthoDB" id="9808735at2"/>
<feature type="chain" id="PRO_5016930205" evidence="1">
    <location>
        <begin position="23"/>
        <end position="125"/>
    </location>
</feature>
<dbReference type="SUPFAM" id="SSF52821">
    <property type="entry name" value="Rhodanese/Cell cycle control phosphatase"/>
    <property type="match status" value="1"/>
</dbReference>
<organism evidence="3 4">
    <name type="scientific">Runella rosea</name>
    <dbReference type="NCBI Taxonomy" id="2259595"/>
    <lineage>
        <taxon>Bacteria</taxon>
        <taxon>Pseudomonadati</taxon>
        <taxon>Bacteroidota</taxon>
        <taxon>Cytophagia</taxon>
        <taxon>Cytophagales</taxon>
        <taxon>Spirosomataceae</taxon>
        <taxon>Runella</taxon>
    </lineage>
</organism>
<dbReference type="PANTHER" id="PTHR43031">
    <property type="entry name" value="FAD-DEPENDENT OXIDOREDUCTASE"/>
    <property type="match status" value="1"/>
</dbReference>
<dbReference type="Gene3D" id="3.40.250.10">
    <property type="entry name" value="Rhodanese-like domain"/>
    <property type="match status" value="1"/>
</dbReference>
<sequence length="125" mass="13761">MKSFLLSCILLTAVSCLNGVFAQTNLETKAFVQKFKETPKAQLLDVRTPNEWNAGKIESSKCVNFMDADFKQQVEKLDKSKPVFVYCAAGGRSAKASKILKEAGFKEIYNLQGAGYADLAKEGIK</sequence>
<evidence type="ECO:0000259" key="2">
    <source>
        <dbReference type="PROSITE" id="PS50206"/>
    </source>
</evidence>
<dbReference type="Proteomes" id="UP000251993">
    <property type="component" value="Chromosome"/>
</dbReference>
<keyword evidence="4" id="KW-1185">Reference proteome</keyword>
<dbReference type="PROSITE" id="PS51257">
    <property type="entry name" value="PROKAR_LIPOPROTEIN"/>
    <property type="match status" value="1"/>
</dbReference>
<evidence type="ECO:0000256" key="1">
    <source>
        <dbReference type="SAM" id="SignalP"/>
    </source>
</evidence>
<evidence type="ECO:0000313" key="3">
    <source>
        <dbReference type="EMBL" id="AXE20025.1"/>
    </source>
</evidence>
<accession>A0A344TN04</accession>
<name>A0A344TN04_9BACT</name>
<dbReference type="EMBL" id="CP030850">
    <property type="protein sequence ID" value="AXE20025.1"/>
    <property type="molecule type" value="Genomic_DNA"/>
</dbReference>
<dbReference type="CDD" id="cd00158">
    <property type="entry name" value="RHOD"/>
    <property type="match status" value="1"/>
</dbReference>
<dbReference type="Pfam" id="PF00581">
    <property type="entry name" value="Rhodanese"/>
    <property type="match status" value="1"/>
</dbReference>
<dbReference type="PROSITE" id="PS50206">
    <property type="entry name" value="RHODANESE_3"/>
    <property type="match status" value="1"/>
</dbReference>
<dbReference type="InterPro" id="IPR050229">
    <property type="entry name" value="GlpE_sulfurtransferase"/>
</dbReference>
<dbReference type="PANTHER" id="PTHR43031:SF1">
    <property type="entry name" value="PYRIDINE NUCLEOTIDE-DISULPHIDE OXIDOREDUCTASE"/>
    <property type="match status" value="1"/>
</dbReference>
<dbReference type="KEGG" id="run:DR864_20875"/>